<dbReference type="AlphaFoldDB" id="A0A3B3IJB1"/>
<dbReference type="Proteomes" id="UP000001038">
    <property type="component" value="Chromosome 16"/>
</dbReference>
<dbReference type="Bgee" id="ENSORLG00000030376">
    <property type="expression patterns" value="Expressed in mesonephros and 11 other cell types or tissues"/>
</dbReference>
<keyword evidence="2" id="KW-0812">Transmembrane</keyword>
<organism evidence="6 7">
    <name type="scientific">Oryzias latipes</name>
    <name type="common">Japanese rice fish</name>
    <name type="synonym">Japanese killifish</name>
    <dbReference type="NCBI Taxonomy" id="8090"/>
    <lineage>
        <taxon>Eukaryota</taxon>
        <taxon>Metazoa</taxon>
        <taxon>Chordata</taxon>
        <taxon>Craniata</taxon>
        <taxon>Vertebrata</taxon>
        <taxon>Euteleostomi</taxon>
        <taxon>Actinopterygii</taxon>
        <taxon>Neopterygii</taxon>
        <taxon>Teleostei</taxon>
        <taxon>Neoteleostei</taxon>
        <taxon>Acanthomorphata</taxon>
        <taxon>Ovalentaria</taxon>
        <taxon>Atherinomorphae</taxon>
        <taxon>Beloniformes</taxon>
        <taxon>Adrianichthyidae</taxon>
        <taxon>Oryziinae</taxon>
        <taxon>Oryzias</taxon>
    </lineage>
</organism>
<evidence type="ECO:0000259" key="5">
    <source>
        <dbReference type="Pfam" id="PF07686"/>
    </source>
</evidence>
<dbReference type="InParanoid" id="A0A3B3IJB1"/>
<dbReference type="Ensembl" id="ENSORLT00000032112.1">
    <property type="protein sequence ID" value="ENSORLP00000043909.1"/>
    <property type="gene ID" value="ENSORLG00000030376.1"/>
</dbReference>
<dbReference type="PANTHER" id="PTHR12035:SF125">
    <property type="entry name" value="SIALIC ACID-BINDING IG-LIKE LECTIN 5"/>
    <property type="match status" value="1"/>
</dbReference>
<protein>
    <recommendedName>
        <fullName evidence="5">Immunoglobulin V-set domain-containing protein</fullName>
    </recommendedName>
</protein>
<keyword evidence="3" id="KW-1133">Transmembrane helix</keyword>
<proteinExistence type="predicted"/>
<reference evidence="6 7" key="1">
    <citation type="journal article" date="2007" name="Nature">
        <title>The medaka draft genome and insights into vertebrate genome evolution.</title>
        <authorList>
            <person name="Kasahara M."/>
            <person name="Naruse K."/>
            <person name="Sasaki S."/>
            <person name="Nakatani Y."/>
            <person name="Qu W."/>
            <person name="Ahsan B."/>
            <person name="Yamada T."/>
            <person name="Nagayasu Y."/>
            <person name="Doi K."/>
            <person name="Kasai Y."/>
            <person name="Jindo T."/>
            <person name="Kobayashi D."/>
            <person name="Shimada A."/>
            <person name="Toyoda A."/>
            <person name="Kuroki Y."/>
            <person name="Fujiyama A."/>
            <person name="Sasaki T."/>
            <person name="Shimizu A."/>
            <person name="Asakawa S."/>
            <person name="Shimizu N."/>
            <person name="Hashimoto S."/>
            <person name="Yang J."/>
            <person name="Lee Y."/>
            <person name="Matsushima K."/>
            <person name="Sugano S."/>
            <person name="Sakaizumi M."/>
            <person name="Narita T."/>
            <person name="Ohishi K."/>
            <person name="Haga S."/>
            <person name="Ohta F."/>
            <person name="Nomoto H."/>
            <person name="Nogata K."/>
            <person name="Morishita T."/>
            <person name="Endo T."/>
            <person name="Shin-I T."/>
            <person name="Takeda H."/>
            <person name="Morishita S."/>
            <person name="Kohara Y."/>
        </authorList>
    </citation>
    <scope>NUCLEOTIDE SEQUENCE [LARGE SCALE GENOMIC DNA]</scope>
    <source>
        <strain evidence="6 7">Hd-rR</strain>
    </source>
</reference>
<dbReference type="InterPro" id="IPR051036">
    <property type="entry name" value="SIGLEC"/>
</dbReference>
<keyword evidence="4" id="KW-0472">Membrane</keyword>
<evidence type="ECO:0000256" key="2">
    <source>
        <dbReference type="ARBA" id="ARBA00022692"/>
    </source>
</evidence>
<evidence type="ECO:0000256" key="1">
    <source>
        <dbReference type="ARBA" id="ARBA00004167"/>
    </source>
</evidence>
<keyword evidence="7" id="KW-1185">Reference proteome</keyword>
<dbReference type="InterPro" id="IPR013783">
    <property type="entry name" value="Ig-like_fold"/>
</dbReference>
<evidence type="ECO:0000256" key="3">
    <source>
        <dbReference type="ARBA" id="ARBA00022989"/>
    </source>
</evidence>
<evidence type="ECO:0000313" key="6">
    <source>
        <dbReference type="Ensembl" id="ENSORLP00000043909.1"/>
    </source>
</evidence>
<reference evidence="6" key="3">
    <citation type="submission" date="2025-09" db="UniProtKB">
        <authorList>
            <consortium name="Ensembl"/>
        </authorList>
    </citation>
    <scope>IDENTIFICATION</scope>
    <source>
        <strain evidence="6">Hd-rR</strain>
    </source>
</reference>
<name>A0A3B3IJB1_ORYLA</name>
<dbReference type="InterPro" id="IPR036179">
    <property type="entry name" value="Ig-like_dom_sf"/>
</dbReference>
<dbReference type="GO" id="GO:0016020">
    <property type="term" value="C:membrane"/>
    <property type="evidence" value="ECO:0007669"/>
    <property type="project" value="UniProtKB-SubCell"/>
</dbReference>
<dbReference type="SUPFAM" id="SSF48726">
    <property type="entry name" value="Immunoglobulin"/>
    <property type="match status" value="1"/>
</dbReference>
<evidence type="ECO:0000256" key="4">
    <source>
        <dbReference type="ARBA" id="ARBA00023136"/>
    </source>
</evidence>
<dbReference type="PANTHER" id="PTHR12035">
    <property type="entry name" value="SIALIC ACID BINDING IMMUNOGLOBULIN-LIKE LECTIN"/>
    <property type="match status" value="1"/>
</dbReference>
<dbReference type="Gene3D" id="2.60.40.10">
    <property type="entry name" value="Immunoglobulins"/>
    <property type="match status" value="1"/>
</dbReference>
<dbReference type="InterPro" id="IPR013106">
    <property type="entry name" value="Ig_V-set"/>
</dbReference>
<accession>A0A3B3IJB1</accession>
<sequence>KRIFFIRSIIRCIFVVNITVEKGSDVNIRCQFSYPEKHHTQDVKVYWKTDGTSVCSKTDNDKKAFVFHPNQTCVLPEFRGRTKLIGNETSGDCSLQILNITMGGVIYVRIIAKGDQYSFKKQKVSISLRADPIYVENYVCPDLQTTFNQLQQLLHLPRLTQRLQTSRKISPFSQSKGIMKI</sequence>
<feature type="domain" description="Immunoglobulin V-set" evidence="5">
    <location>
        <begin position="18"/>
        <end position="102"/>
    </location>
</feature>
<dbReference type="GeneTree" id="ENSGT00940000178282"/>
<dbReference type="Pfam" id="PF07686">
    <property type="entry name" value="V-set"/>
    <property type="match status" value="1"/>
</dbReference>
<dbReference type="STRING" id="8090.ENSORLP00000043909"/>
<comment type="subcellular location">
    <subcellularLocation>
        <location evidence="1">Membrane</location>
        <topology evidence="1">Single-pass membrane protein</topology>
    </subcellularLocation>
</comment>
<reference evidence="6" key="2">
    <citation type="submission" date="2025-08" db="UniProtKB">
        <authorList>
            <consortium name="Ensembl"/>
        </authorList>
    </citation>
    <scope>IDENTIFICATION</scope>
    <source>
        <strain evidence="6">Hd-rR</strain>
    </source>
</reference>
<evidence type="ECO:0000313" key="7">
    <source>
        <dbReference type="Proteomes" id="UP000001038"/>
    </source>
</evidence>